<evidence type="ECO:0000256" key="4">
    <source>
        <dbReference type="ARBA" id="ARBA00022824"/>
    </source>
</evidence>
<dbReference type="GeneID" id="116306478"/>
<evidence type="ECO:0000313" key="9">
    <source>
        <dbReference type="RefSeq" id="XP_031572406.1"/>
    </source>
</evidence>
<keyword evidence="3 7" id="KW-0812">Transmembrane</keyword>
<reference evidence="9" key="1">
    <citation type="submission" date="2025-08" db="UniProtKB">
        <authorList>
            <consortium name="RefSeq"/>
        </authorList>
    </citation>
    <scope>IDENTIFICATION</scope>
    <source>
        <tissue evidence="9">Tentacle</tissue>
    </source>
</reference>
<keyword evidence="4 7" id="KW-0256">Endoplasmic reticulum</keyword>
<feature type="transmembrane region" description="Helical" evidence="7">
    <location>
        <begin position="7"/>
        <end position="30"/>
    </location>
</feature>
<sequence length="93" mass="10652">MTKLMEWLLVFVLAFSTWISLLTGMVPFTVSHRLKEVIWPMPVYAIIVFGCYSLVVVGFRVATFNDCIEASESLKQEIQQAKVDLTKKGFKFD</sequence>
<dbReference type="PANTHER" id="PTHR16433">
    <property type="entry name" value="DOLICHOL-PHOSPHATE MANNOSYLTRANSFERASE SUBUNIT 3"/>
    <property type="match status" value="1"/>
</dbReference>
<evidence type="ECO:0000256" key="1">
    <source>
        <dbReference type="ARBA" id="ARBA00004477"/>
    </source>
</evidence>
<evidence type="ECO:0000256" key="3">
    <source>
        <dbReference type="ARBA" id="ARBA00022692"/>
    </source>
</evidence>
<feature type="transmembrane region" description="Helical" evidence="7">
    <location>
        <begin position="42"/>
        <end position="62"/>
    </location>
</feature>
<evidence type="ECO:0000313" key="8">
    <source>
        <dbReference type="Proteomes" id="UP000515163"/>
    </source>
</evidence>
<dbReference type="UniPathway" id="UPA00378"/>
<accession>A0A6P8IY61</accession>
<dbReference type="RefSeq" id="XP_031572406.1">
    <property type="nucleotide sequence ID" value="XM_031716546.1"/>
</dbReference>
<dbReference type="KEGG" id="aten:116306478"/>
<comment type="similarity">
    <text evidence="2 7">Belongs to the DPM3 family.</text>
</comment>
<organism evidence="8 9">
    <name type="scientific">Actinia tenebrosa</name>
    <name type="common">Australian red waratah sea anemone</name>
    <dbReference type="NCBI Taxonomy" id="6105"/>
    <lineage>
        <taxon>Eukaryota</taxon>
        <taxon>Metazoa</taxon>
        <taxon>Cnidaria</taxon>
        <taxon>Anthozoa</taxon>
        <taxon>Hexacorallia</taxon>
        <taxon>Actiniaria</taxon>
        <taxon>Actiniidae</taxon>
        <taxon>Actinia</taxon>
    </lineage>
</organism>
<dbReference type="GO" id="GO:0005789">
    <property type="term" value="C:endoplasmic reticulum membrane"/>
    <property type="evidence" value="ECO:0007669"/>
    <property type="project" value="UniProtKB-SubCell"/>
</dbReference>
<dbReference type="Pfam" id="PF08285">
    <property type="entry name" value="DPM3"/>
    <property type="match status" value="1"/>
</dbReference>
<keyword evidence="8" id="KW-1185">Reference proteome</keyword>
<dbReference type="GO" id="GO:0033185">
    <property type="term" value="C:dolichol-phosphate-mannose synthase complex"/>
    <property type="evidence" value="ECO:0007669"/>
    <property type="project" value="TreeGrafter"/>
</dbReference>
<dbReference type="GO" id="GO:0006506">
    <property type="term" value="P:GPI anchor biosynthetic process"/>
    <property type="evidence" value="ECO:0007669"/>
    <property type="project" value="TreeGrafter"/>
</dbReference>
<dbReference type="InterPro" id="IPR013174">
    <property type="entry name" value="DPM3"/>
</dbReference>
<name>A0A6P8IY61_ACTTE</name>
<dbReference type="Proteomes" id="UP000515163">
    <property type="component" value="Unplaced"/>
</dbReference>
<comment type="subcellular location">
    <subcellularLocation>
        <location evidence="1 7">Endoplasmic reticulum membrane</location>
        <topology evidence="1 7">Multi-pass membrane protein</topology>
    </subcellularLocation>
</comment>
<dbReference type="InParanoid" id="A0A6P8IY61"/>
<dbReference type="FunCoup" id="A0A6P8IY61">
    <property type="interactions" value="333"/>
</dbReference>
<evidence type="ECO:0000256" key="5">
    <source>
        <dbReference type="ARBA" id="ARBA00022989"/>
    </source>
</evidence>
<dbReference type="OrthoDB" id="2014333at2759"/>
<comment type="function">
    <text evidence="7">Stabilizer subunit of the dolichol-phosphate mannose (DPM) synthase complex; tethers catalytic subunit to the ER.</text>
</comment>
<keyword evidence="5 7" id="KW-1133">Transmembrane helix</keyword>
<dbReference type="PANTHER" id="PTHR16433:SF0">
    <property type="entry name" value="DOLICHOL-PHOSPHATE MANNOSYLTRANSFERASE SUBUNIT 3"/>
    <property type="match status" value="1"/>
</dbReference>
<proteinExistence type="inferred from homology"/>
<evidence type="ECO:0000256" key="2">
    <source>
        <dbReference type="ARBA" id="ARBA00010430"/>
    </source>
</evidence>
<evidence type="ECO:0000256" key="7">
    <source>
        <dbReference type="RuleBase" id="RU365085"/>
    </source>
</evidence>
<comment type="subunit">
    <text evidence="7">Component of the dolichol-phosphate mannose (DPM) synthase complex.</text>
</comment>
<keyword evidence="6 7" id="KW-0472">Membrane</keyword>
<gene>
    <name evidence="9" type="primary">LOC116306478</name>
</gene>
<protein>
    <recommendedName>
        <fullName evidence="7">Dolichol-phosphate mannosyltransferase subunit 3</fullName>
    </recommendedName>
</protein>
<comment type="pathway">
    <text evidence="7">Protein modification; protein glycosylation.</text>
</comment>
<dbReference type="AlphaFoldDB" id="A0A6P8IY61"/>
<evidence type="ECO:0000256" key="6">
    <source>
        <dbReference type="ARBA" id="ARBA00023136"/>
    </source>
</evidence>